<feature type="non-terminal residue" evidence="1">
    <location>
        <position position="1"/>
    </location>
</feature>
<reference evidence="1" key="1">
    <citation type="submission" date="2023-10" db="EMBL/GenBank/DDBJ databases">
        <authorList>
            <person name="Chen Y."/>
            <person name="Shah S."/>
            <person name="Dougan E. K."/>
            <person name="Thang M."/>
            <person name="Chan C."/>
        </authorList>
    </citation>
    <scope>NUCLEOTIDE SEQUENCE [LARGE SCALE GENOMIC DNA]</scope>
</reference>
<name>A0ABN9W8R5_9DINO</name>
<dbReference type="Proteomes" id="UP001189429">
    <property type="component" value="Unassembled WGS sequence"/>
</dbReference>
<dbReference type="PANTHER" id="PTHR47170">
    <property type="entry name" value="MALONYL-COA ACP TRANSACYLASE, ACP-BINDING"/>
    <property type="match status" value="1"/>
</dbReference>
<dbReference type="PANTHER" id="PTHR47170:SF2">
    <property type="entry name" value="MALONYL-COA:ACP TRANSACYLASE (MAT) DOMAIN-CONTAINING PROTEIN"/>
    <property type="match status" value="1"/>
</dbReference>
<keyword evidence="2" id="KW-1185">Reference proteome</keyword>
<accession>A0ABN9W8R5</accession>
<organism evidence="1 2">
    <name type="scientific">Prorocentrum cordatum</name>
    <dbReference type="NCBI Taxonomy" id="2364126"/>
    <lineage>
        <taxon>Eukaryota</taxon>
        <taxon>Sar</taxon>
        <taxon>Alveolata</taxon>
        <taxon>Dinophyceae</taxon>
        <taxon>Prorocentrales</taxon>
        <taxon>Prorocentraceae</taxon>
        <taxon>Prorocentrum</taxon>
    </lineage>
</organism>
<gene>
    <name evidence="1" type="ORF">PCOR1329_LOCUS65043</name>
</gene>
<dbReference type="SUPFAM" id="SSF52151">
    <property type="entry name" value="FabD/lysophospholipase-like"/>
    <property type="match status" value="1"/>
</dbReference>
<proteinExistence type="predicted"/>
<protein>
    <submittedName>
        <fullName evidence="1">Uncharacterized protein</fullName>
    </submittedName>
</protein>
<dbReference type="Gene3D" id="3.40.366.10">
    <property type="entry name" value="Malonyl-Coenzyme A Acyl Carrier Protein, domain 2"/>
    <property type="match status" value="1"/>
</dbReference>
<evidence type="ECO:0000313" key="2">
    <source>
        <dbReference type="Proteomes" id="UP001189429"/>
    </source>
</evidence>
<dbReference type="InterPro" id="IPR016035">
    <property type="entry name" value="Acyl_Trfase/lysoPLipase"/>
</dbReference>
<dbReference type="InterPro" id="IPR052760">
    <property type="entry name" value="Mitochondrial_malonyltrans"/>
</dbReference>
<comment type="caution">
    <text evidence="1">The sequence shown here is derived from an EMBL/GenBank/DDBJ whole genome shotgun (WGS) entry which is preliminary data.</text>
</comment>
<evidence type="ECO:0000313" key="1">
    <source>
        <dbReference type="EMBL" id="CAK0882573.1"/>
    </source>
</evidence>
<sequence length="61" mass="6545">ELKEILLKQVTSPVMWETQAKALIAAGFETGYELGPGKVIAGIMKRIDKDDAAGKITNITA</sequence>
<dbReference type="InterPro" id="IPR001227">
    <property type="entry name" value="Ac_transferase_dom_sf"/>
</dbReference>
<dbReference type="EMBL" id="CAUYUJ010018309">
    <property type="protein sequence ID" value="CAK0882573.1"/>
    <property type="molecule type" value="Genomic_DNA"/>
</dbReference>